<comment type="similarity">
    <text evidence="1">Belongs to the FHY3/FAR1 family.</text>
</comment>
<dbReference type="GO" id="GO:0006355">
    <property type="term" value="P:regulation of DNA-templated transcription"/>
    <property type="evidence" value="ECO:0007669"/>
    <property type="project" value="UniProtKB-UniRule"/>
</dbReference>
<evidence type="ECO:0000313" key="2">
    <source>
        <dbReference type="EMBL" id="KAJ8428417.1"/>
    </source>
</evidence>
<protein>
    <recommendedName>
        <fullName evidence="1">Protein FAR1-RELATED SEQUENCE</fullName>
    </recommendedName>
</protein>
<comment type="caution">
    <text evidence="2">The sequence shown here is derived from an EMBL/GenBank/DDBJ whole genome shotgun (WGS) entry which is preliminary data.</text>
</comment>
<dbReference type="EMBL" id="JAKOGI010001008">
    <property type="protein sequence ID" value="KAJ8428417.1"/>
    <property type="molecule type" value="Genomic_DNA"/>
</dbReference>
<keyword evidence="1" id="KW-0863">Zinc-finger</keyword>
<dbReference type="InterPro" id="IPR031052">
    <property type="entry name" value="FHY3/FAR1"/>
</dbReference>
<reference evidence="2" key="1">
    <citation type="submission" date="2022-04" db="EMBL/GenBank/DDBJ databases">
        <title>Carnegiea gigantea Genome sequencing and assembly v2.</title>
        <authorList>
            <person name="Copetti D."/>
            <person name="Sanderson M.J."/>
            <person name="Burquez A."/>
            <person name="Wojciechowski M.F."/>
        </authorList>
    </citation>
    <scope>NUCLEOTIDE SEQUENCE</scope>
    <source>
        <strain evidence="2">SGP5-SGP5p</strain>
        <tissue evidence="2">Aerial part</tissue>
    </source>
</reference>
<dbReference type="GO" id="GO:0008270">
    <property type="term" value="F:zinc ion binding"/>
    <property type="evidence" value="ECO:0007669"/>
    <property type="project" value="UniProtKB-UniRule"/>
</dbReference>
<name>A0A9Q1JJZ2_9CARY</name>
<comment type="function">
    <text evidence="1">Putative transcription activator involved in regulating light control of development.</text>
</comment>
<dbReference type="PANTHER" id="PTHR31669:SF263">
    <property type="entry name" value="PROTEIN FAR1-RELATED SEQUENCE"/>
    <property type="match status" value="1"/>
</dbReference>
<keyword evidence="1" id="KW-0479">Metal-binding</keyword>
<keyword evidence="3" id="KW-1185">Reference proteome</keyword>
<dbReference type="PANTHER" id="PTHR31669">
    <property type="entry name" value="PROTEIN FAR1-RELATED SEQUENCE 10-RELATED"/>
    <property type="match status" value="1"/>
</dbReference>
<keyword evidence="1" id="KW-0862">Zinc</keyword>
<dbReference type="Proteomes" id="UP001153076">
    <property type="component" value="Unassembled WGS sequence"/>
</dbReference>
<dbReference type="GO" id="GO:0005634">
    <property type="term" value="C:nucleus"/>
    <property type="evidence" value="ECO:0007669"/>
    <property type="project" value="UniProtKB-SubCell"/>
</dbReference>
<sequence length="255" mass="30261">MYQDYSSYRARKKVKHGGFPFGEKDIHNLFTKMLYKLNSPKEFEYNWPLTVEKYDLQNNKHVKGQYQIDTSGHRLISMIIFFKGMTTTGKSKSINAFIKRFVSSHTSLMDFFKQMNVAIKEIEFKRTHNNVTATVRPTSLKTRSPLEEQAFQVLAPFAFKKFQEEIEEASQYSLVHEDGNEFILRHCKLDGRMHTIFWDGCITLCKCKNFEFWAYFVIMYYARSFRRIVSTSRHVIYVCTSILLWKKVAVKNKNW</sequence>
<keyword evidence="1" id="KW-0539">Nucleus</keyword>
<evidence type="ECO:0000256" key="1">
    <source>
        <dbReference type="RuleBase" id="RU367018"/>
    </source>
</evidence>
<gene>
    <name evidence="2" type="ORF">Cgig2_010400</name>
</gene>
<dbReference type="AlphaFoldDB" id="A0A9Q1JJZ2"/>
<organism evidence="2 3">
    <name type="scientific">Carnegiea gigantea</name>
    <dbReference type="NCBI Taxonomy" id="171969"/>
    <lineage>
        <taxon>Eukaryota</taxon>
        <taxon>Viridiplantae</taxon>
        <taxon>Streptophyta</taxon>
        <taxon>Embryophyta</taxon>
        <taxon>Tracheophyta</taxon>
        <taxon>Spermatophyta</taxon>
        <taxon>Magnoliopsida</taxon>
        <taxon>eudicotyledons</taxon>
        <taxon>Gunneridae</taxon>
        <taxon>Pentapetalae</taxon>
        <taxon>Caryophyllales</taxon>
        <taxon>Cactineae</taxon>
        <taxon>Cactaceae</taxon>
        <taxon>Cactoideae</taxon>
        <taxon>Echinocereeae</taxon>
        <taxon>Carnegiea</taxon>
    </lineage>
</organism>
<comment type="subcellular location">
    <subcellularLocation>
        <location evidence="1">Nucleus</location>
    </subcellularLocation>
</comment>
<accession>A0A9Q1JJZ2</accession>
<evidence type="ECO:0000313" key="3">
    <source>
        <dbReference type="Proteomes" id="UP001153076"/>
    </source>
</evidence>
<dbReference type="OrthoDB" id="128308at2759"/>
<proteinExistence type="inferred from homology"/>